<organism evidence="1 2">
    <name type="scientific">Nesterenkonia sedimenti</name>
    <dbReference type="NCBI Taxonomy" id="1463632"/>
    <lineage>
        <taxon>Bacteria</taxon>
        <taxon>Bacillati</taxon>
        <taxon>Actinomycetota</taxon>
        <taxon>Actinomycetes</taxon>
        <taxon>Micrococcales</taxon>
        <taxon>Micrococcaceae</taxon>
        <taxon>Nesterenkonia</taxon>
    </lineage>
</organism>
<dbReference type="NCBIfam" id="NF006168">
    <property type="entry name" value="PRK08309.1"/>
    <property type="match status" value="1"/>
</dbReference>
<comment type="caution">
    <text evidence="1">The sequence shown here is derived from an EMBL/GenBank/DDBJ whole genome shotgun (WGS) entry which is preliminary data.</text>
</comment>
<reference evidence="1 2" key="1">
    <citation type="submission" date="2020-04" db="EMBL/GenBank/DDBJ databases">
        <title>Nesterenkonia sp. nov., isolated from marine sediment.</title>
        <authorList>
            <person name="Zhang G."/>
        </authorList>
    </citation>
    <scope>NUCLEOTIDE SEQUENCE [LARGE SCALE GENOMIC DNA]</scope>
    <source>
        <strain evidence="1 2">MY13</strain>
    </source>
</reference>
<dbReference type="SUPFAM" id="SSF51735">
    <property type="entry name" value="NAD(P)-binding Rossmann-fold domains"/>
    <property type="match status" value="1"/>
</dbReference>
<dbReference type="AlphaFoldDB" id="A0A7X8TJC7"/>
<keyword evidence="2" id="KW-1185">Reference proteome</keyword>
<dbReference type="Proteomes" id="UP000523139">
    <property type="component" value="Unassembled WGS sequence"/>
</dbReference>
<name>A0A7X8TJC7_9MICC</name>
<evidence type="ECO:0000313" key="1">
    <source>
        <dbReference type="EMBL" id="NLS09163.1"/>
    </source>
</evidence>
<sequence>MLENVLVFGGTGMLSGATQWVMRRARHTTVTGRSEHRLKRLQEGDPGERASFHPLDYRDTEALKSLLSSTVNRHGPVDLVLSWIHSTAPEALPTIVSEFSQTSQQWHLIHIKGSANDDAAIRARPETADNCQYREVLLGYQRTEKGSRWLTDEEISEGVVAAIQQDADITIGQLEPWSERP</sequence>
<accession>A0A7X8TJC7</accession>
<dbReference type="Gene3D" id="3.40.50.720">
    <property type="entry name" value="NAD(P)-binding Rossmann-like Domain"/>
    <property type="match status" value="1"/>
</dbReference>
<dbReference type="EMBL" id="JABAHY010000002">
    <property type="protein sequence ID" value="NLS09163.1"/>
    <property type="molecule type" value="Genomic_DNA"/>
</dbReference>
<evidence type="ECO:0000313" key="2">
    <source>
        <dbReference type="Proteomes" id="UP000523139"/>
    </source>
</evidence>
<gene>
    <name evidence="1" type="ORF">HGQ17_03915</name>
</gene>
<proteinExistence type="predicted"/>
<dbReference type="InterPro" id="IPR036291">
    <property type="entry name" value="NAD(P)-bd_dom_sf"/>
</dbReference>
<protein>
    <submittedName>
        <fullName evidence="1">Short-chain dehydrogenase</fullName>
    </submittedName>
</protein>
<dbReference type="RefSeq" id="WP_168886655.1">
    <property type="nucleotide sequence ID" value="NZ_JABAHY010000002.1"/>
</dbReference>